<dbReference type="GO" id="GO:0000166">
    <property type="term" value="F:nucleotide binding"/>
    <property type="evidence" value="ECO:0007669"/>
    <property type="project" value="UniProtKB-KW"/>
</dbReference>
<comment type="similarity">
    <text evidence="2 11">Belongs to the tRNA nucleotidyltransferase/poly(A) polymerase family.</text>
</comment>
<dbReference type="PANTHER" id="PTHR47788">
    <property type="entry name" value="POLYA POLYMERASE"/>
    <property type="match status" value="1"/>
</dbReference>
<evidence type="ECO:0000256" key="3">
    <source>
        <dbReference type="ARBA" id="ARBA00022555"/>
    </source>
</evidence>
<evidence type="ECO:0000313" key="15">
    <source>
        <dbReference type="Proteomes" id="UP000199223"/>
    </source>
</evidence>
<dbReference type="AlphaFoldDB" id="A0A1H6S421"/>
<reference evidence="15" key="1">
    <citation type="submission" date="2016-10" db="EMBL/GenBank/DDBJ databases">
        <authorList>
            <person name="Varghese N."/>
            <person name="Submissions S."/>
        </authorList>
    </citation>
    <scope>NUCLEOTIDE SEQUENCE [LARGE SCALE GENOMIC DNA]</scope>
    <source>
        <strain evidence="15">CGMCC 1.10218</strain>
    </source>
</reference>
<evidence type="ECO:0000256" key="10">
    <source>
        <dbReference type="ARBA" id="ARBA00022884"/>
    </source>
</evidence>
<dbReference type="GO" id="GO:0046872">
    <property type="term" value="F:metal ion binding"/>
    <property type="evidence" value="ECO:0007669"/>
    <property type="project" value="UniProtKB-KW"/>
</dbReference>
<dbReference type="CDD" id="cd05398">
    <property type="entry name" value="NT_ClassII-CCAase"/>
    <property type="match status" value="1"/>
</dbReference>
<evidence type="ECO:0000256" key="4">
    <source>
        <dbReference type="ARBA" id="ARBA00022679"/>
    </source>
</evidence>
<evidence type="ECO:0000256" key="7">
    <source>
        <dbReference type="ARBA" id="ARBA00022723"/>
    </source>
</evidence>
<evidence type="ECO:0000259" key="13">
    <source>
        <dbReference type="Pfam" id="PF01743"/>
    </source>
</evidence>
<keyword evidence="3" id="KW-0820">tRNA-binding</keyword>
<keyword evidence="8" id="KW-0547">Nucleotide-binding</keyword>
<proteinExistence type="inferred from homology"/>
<dbReference type="PANTHER" id="PTHR47788:SF1">
    <property type="entry name" value="A-ADDING TRNA NUCLEOTIDYLTRANSFERASE"/>
    <property type="match status" value="1"/>
</dbReference>
<comment type="cofactor">
    <cofactor evidence="1">
        <name>Mg(2+)</name>
        <dbReference type="ChEBI" id="CHEBI:18420"/>
    </cofactor>
</comment>
<feature type="region of interest" description="Disordered" evidence="12">
    <location>
        <begin position="1"/>
        <end position="24"/>
    </location>
</feature>
<keyword evidence="4 11" id="KW-0808">Transferase</keyword>
<evidence type="ECO:0000256" key="1">
    <source>
        <dbReference type="ARBA" id="ARBA00001946"/>
    </source>
</evidence>
<evidence type="ECO:0000256" key="12">
    <source>
        <dbReference type="SAM" id="MobiDB-lite"/>
    </source>
</evidence>
<gene>
    <name evidence="14" type="ORF">SAMN04488058_10181</name>
</gene>
<dbReference type="EMBL" id="FNZA01000001">
    <property type="protein sequence ID" value="SEI59537.1"/>
    <property type="molecule type" value="Genomic_DNA"/>
</dbReference>
<dbReference type="GO" id="GO:0008033">
    <property type="term" value="P:tRNA processing"/>
    <property type="evidence" value="ECO:0007669"/>
    <property type="project" value="UniProtKB-KW"/>
</dbReference>
<keyword evidence="5" id="KW-0819">tRNA processing</keyword>
<dbReference type="GO" id="GO:0016779">
    <property type="term" value="F:nucleotidyltransferase activity"/>
    <property type="evidence" value="ECO:0007669"/>
    <property type="project" value="UniProtKB-KW"/>
</dbReference>
<feature type="domain" description="Poly A polymerase head" evidence="13">
    <location>
        <begin position="54"/>
        <end position="177"/>
    </location>
</feature>
<organism evidence="14 15">
    <name type="scientific">Deinococcus reticulitermitis</name>
    <dbReference type="NCBI Taxonomy" id="856736"/>
    <lineage>
        <taxon>Bacteria</taxon>
        <taxon>Thermotogati</taxon>
        <taxon>Deinococcota</taxon>
        <taxon>Deinococci</taxon>
        <taxon>Deinococcales</taxon>
        <taxon>Deinococcaceae</taxon>
        <taxon>Deinococcus</taxon>
    </lineage>
</organism>
<evidence type="ECO:0000256" key="5">
    <source>
        <dbReference type="ARBA" id="ARBA00022694"/>
    </source>
</evidence>
<keyword evidence="9" id="KW-0460">Magnesium</keyword>
<dbReference type="InterPro" id="IPR052390">
    <property type="entry name" value="tRNA_nt/polyA_polymerase"/>
</dbReference>
<evidence type="ECO:0000256" key="6">
    <source>
        <dbReference type="ARBA" id="ARBA00022695"/>
    </source>
</evidence>
<evidence type="ECO:0000256" key="2">
    <source>
        <dbReference type="ARBA" id="ARBA00007265"/>
    </source>
</evidence>
<evidence type="ECO:0000256" key="11">
    <source>
        <dbReference type="RuleBase" id="RU003953"/>
    </source>
</evidence>
<name>A0A1H6S421_9DEIO</name>
<protein>
    <submittedName>
        <fullName evidence="14">tRNA nucleotidyltransferase (CCA-adding enzyme)</fullName>
    </submittedName>
</protein>
<keyword evidence="7" id="KW-0479">Metal-binding</keyword>
<dbReference type="GO" id="GO:0000049">
    <property type="term" value="F:tRNA binding"/>
    <property type="evidence" value="ECO:0007669"/>
    <property type="project" value="UniProtKB-KW"/>
</dbReference>
<dbReference type="InterPro" id="IPR002646">
    <property type="entry name" value="PolA_pol_head_dom"/>
</dbReference>
<dbReference type="Pfam" id="PF01743">
    <property type="entry name" value="PolyA_pol"/>
    <property type="match status" value="1"/>
</dbReference>
<dbReference type="SUPFAM" id="SSF81891">
    <property type="entry name" value="Poly A polymerase C-terminal region-like"/>
    <property type="match status" value="1"/>
</dbReference>
<evidence type="ECO:0000256" key="8">
    <source>
        <dbReference type="ARBA" id="ARBA00022741"/>
    </source>
</evidence>
<dbReference type="SUPFAM" id="SSF81301">
    <property type="entry name" value="Nucleotidyltransferase"/>
    <property type="match status" value="1"/>
</dbReference>
<dbReference type="Proteomes" id="UP000199223">
    <property type="component" value="Unassembled WGS sequence"/>
</dbReference>
<dbReference type="Gene3D" id="1.10.3090.10">
    <property type="entry name" value="cca-adding enzyme, domain 2"/>
    <property type="match status" value="1"/>
</dbReference>
<evidence type="ECO:0000256" key="9">
    <source>
        <dbReference type="ARBA" id="ARBA00022842"/>
    </source>
</evidence>
<dbReference type="STRING" id="856736.SAMN04488058_10181"/>
<sequence>MSERPAVSSSGEAPLQPDRSTDPATQVWAALQPQDRALLARLARLAPPEARLALVGGAVRDALLGQTPLDLDLVVEGAEVEDLARATGLRFLFHPAFHNATLTLEDGRGVDLVRSRREHYPLPGHNPQPEPGTLEDDLRRRDFSVNALALKLPAPGERPTLLDVVGGLGDLVRGELRPLHAGSLRDDASRLVRGARIAARLGLRAAPELLAQVPDALAAAQHTPRLWAELRLLLTEPRPGAALRTLRDWGAGGLLPGLDLLMALDARQDAGTPVSPQVYAAAALHAAPDPAALAGQLGLGDKPLRLLSRARSDTFSASGTPERLLRELLRPESYPPLTGKEVLALGVAPGKAVGAALAHLAALRRSGEVRNVQEERAALRAYLGAPAELQEVKKP</sequence>
<dbReference type="InterPro" id="IPR043519">
    <property type="entry name" value="NT_sf"/>
</dbReference>
<keyword evidence="15" id="KW-1185">Reference proteome</keyword>
<keyword evidence="10 11" id="KW-0694">RNA-binding</keyword>
<evidence type="ECO:0000313" key="14">
    <source>
        <dbReference type="EMBL" id="SEI59537.1"/>
    </source>
</evidence>
<dbReference type="Gene3D" id="3.30.460.10">
    <property type="entry name" value="Beta Polymerase, domain 2"/>
    <property type="match status" value="1"/>
</dbReference>
<accession>A0A1H6S421</accession>
<keyword evidence="6" id="KW-0548">Nucleotidyltransferase</keyword>